<dbReference type="PANTHER" id="PTHR10078:SF28">
    <property type="entry name" value="INTERLEUKIN-1 RECEPTOR ANTAGONIST PROTEIN"/>
    <property type="match status" value="1"/>
</dbReference>
<organism evidence="5 6">
    <name type="scientific">Melopsittacus undulatus</name>
    <name type="common">Budgerigar</name>
    <name type="synonym">Psittacus undulatus</name>
    <dbReference type="NCBI Taxonomy" id="13146"/>
    <lineage>
        <taxon>Eukaryota</taxon>
        <taxon>Metazoa</taxon>
        <taxon>Chordata</taxon>
        <taxon>Craniata</taxon>
        <taxon>Vertebrata</taxon>
        <taxon>Euteleostomi</taxon>
        <taxon>Archelosauria</taxon>
        <taxon>Archosauria</taxon>
        <taxon>Dinosauria</taxon>
        <taxon>Saurischia</taxon>
        <taxon>Theropoda</taxon>
        <taxon>Coelurosauria</taxon>
        <taxon>Aves</taxon>
        <taxon>Neognathae</taxon>
        <taxon>Neoaves</taxon>
        <taxon>Telluraves</taxon>
        <taxon>Australaves</taxon>
        <taxon>Psittaciformes</taxon>
        <taxon>Psittaculidae</taxon>
        <taxon>Melopsittacus</taxon>
    </lineage>
</organism>
<evidence type="ECO:0000256" key="2">
    <source>
        <dbReference type="ARBA" id="ARBA00010448"/>
    </source>
</evidence>
<evidence type="ECO:0000313" key="5">
    <source>
        <dbReference type="Ensembl" id="ENSMUNP00000024745.1"/>
    </source>
</evidence>
<evidence type="ECO:0000256" key="3">
    <source>
        <dbReference type="ARBA" id="ARBA00022525"/>
    </source>
</evidence>
<keyword evidence="3" id="KW-0964">Secreted</keyword>
<dbReference type="GO" id="GO:0005125">
    <property type="term" value="F:cytokine activity"/>
    <property type="evidence" value="ECO:0007669"/>
    <property type="project" value="InterPro"/>
</dbReference>
<evidence type="ECO:0000256" key="4">
    <source>
        <dbReference type="SAM" id="MobiDB-lite"/>
    </source>
</evidence>
<reference evidence="5" key="1">
    <citation type="submission" date="2020-03" db="EMBL/GenBank/DDBJ databases">
        <title>Melopsittacus undulatus (budgerigar) genome, bMelUnd1, maternal haplotype with Z.</title>
        <authorList>
            <person name="Gedman G."/>
            <person name="Mountcastle J."/>
            <person name="Haase B."/>
            <person name="Formenti G."/>
            <person name="Wright T."/>
            <person name="Apodaca J."/>
            <person name="Pelan S."/>
            <person name="Chow W."/>
            <person name="Rhie A."/>
            <person name="Howe K."/>
            <person name="Fedrigo O."/>
            <person name="Jarvis E.D."/>
        </authorList>
    </citation>
    <scope>NUCLEOTIDE SEQUENCE [LARGE SCALE GENOMIC DNA]</scope>
</reference>
<evidence type="ECO:0000313" key="6">
    <source>
        <dbReference type="Proteomes" id="UP000694405"/>
    </source>
</evidence>
<dbReference type="SMART" id="SM00125">
    <property type="entry name" value="IL1"/>
    <property type="match status" value="1"/>
</dbReference>
<proteinExistence type="inferred from homology"/>
<feature type="region of interest" description="Disordered" evidence="4">
    <location>
        <begin position="1"/>
        <end position="86"/>
    </location>
</feature>
<accession>A0A8V5H0L1</accession>
<dbReference type="Proteomes" id="UP000694405">
    <property type="component" value="Unassembled WGS sequence"/>
</dbReference>
<dbReference type="Ensembl" id="ENSMUNT00000032013.1">
    <property type="protein sequence ID" value="ENSMUNP00000024745.1"/>
    <property type="gene ID" value="ENSMUNG00000021022.1"/>
</dbReference>
<reference evidence="5" key="2">
    <citation type="submission" date="2025-08" db="UniProtKB">
        <authorList>
            <consortium name="Ensembl"/>
        </authorList>
    </citation>
    <scope>IDENTIFICATION</scope>
</reference>
<dbReference type="GO" id="GO:0071222">
    <property type="term" value="P:cellular response to lipopolysaccharide"/>
    <property type="evidence" value="ECO:0007669"/>
    <property type="project" value="TreeGrafter"/>
</dbReference>
<comment type="similarity">
    <text evidence="2">Belongs to the IL-1 family.</text>
</comment>
<feature type="region of interest" description="Disordered" evidence="4">
    <location>
        <begin position="102"/>
        <end position="122"/>
    </location>
</feature>
<dbReference type="GO" id="GO:0002437">
    <property type="term" value="P:inflammatory response to antigenic stimulus"/>
    <property type="evidence" value="ECO:0007669"/>
    <property type="project" value="TreeGrafter"/>
</dbReference>
<dbReference type="InterPro" id="IPR000975">
    <property type="entry name" value="IL-1_fam"/>
</dbReference>
<dbReference type="GO" id="GO:0019221">
    <property type="term" value="P:cytokine-mediated signaling pathway"/>
    <property type="evidence" value="ECO:0007669"/>
    <property type="project" value="TreeGrafter"/>
</dbReference>
<dbReference type="AlphaFoldDB" id="A0A8V5H0L1"/>
<evidence type="ECO:0000256" key="1">
    <source>
        <dbReference type="ARBA" id="ARBA00004613"/>
    </source>
</evidence>
<dbReference type="SUPFAM" id="SSF50353">
    <property type="entry name" value="Cytokine"/>
    <property type="match status" value="1"/>
</dbReference>
<feature type="compositionally biased region" description="Basic and acidic residues" evidence="4">
    <location>
        <begin position="1"/>
        <end position="16"/>
    </location>
</feature>
<protein>
    <submittedName>
        <fullName evidence="5">Uncharacterized protein</fullName>
    </submittedName>
</protein>
<name>A0A8V5H0L1_MELUD</name>
<dbReference type="GO" id="GO:0010628">
    <property type="term" value="P:positive regulation of gene expression"/>
    <property type="evidence" value="ECO:0007669"/>
    <property type="project" value="TreeGrafter"/>
</dbReference>
<reference evidence="5" key="3">
    <citation type="submission" date="2025-09" db="UniProtKB">
        <authorList>
            <consortium name="Ensembl"/>
        </authorList>
    </citation>
    <scope>IDENTIFICATION</scope>
</reference>
<gene>
    <name evidence="5" type="primary">LOC117438455</name>
</gene>
<dbReference type="InterPro" id="IPR008996">
    <property type="entry name" value="IL1/FGF"/>
</dbReference>
<feature type="compositionally biased region" description="Low complexity" evidence="4">
    <location>
        <begin position="73"/>
        <end position="86"/>
    </location>
</feature>
<sequence length="261" mass="27886">MEDTGMRDPKAEEQHQDMGMGPWRGHRDTEGLGHRGRFPHPRPSPARDRPRPGPGSAPCSIRARAASRDRLRSSGTSRSGTSRVLPAAAAASSLWSRLRAAAESSPELTGPSLAPPQPRGRPYRFVLRDPEQRGLCLRGGRLVPLPLQGASAQQEEPLSAVPNPHLQRRRCPLLVGIRGGSRALACSPGPEPRLQLLDVGLLELISREESAAPCTFYKSFGGSTHTFEAAASPGAFLSTGGGHELGLAPPDGATAFYLHRI</sequence>
<dbReference type="GO" id="GO:0005615">
    <property type="term" value="C:extracellular space"/>
    <property type="evidence" value="ECO:0007669"/>
    <property type="project" value="InterPro"/>
</dbReference>
<dbReference type="Gene3D" id="2.80.10.50">
    <property type="match status" value="1"/>
</dbReference>
<keyword evidence="6" id="KW-1185">Reference proteome</keyword>
<feature type="compositionally biased region" description="Low complexity" evidence="4">
    <location>
        <begin position="54"/>
        <end position="64"/>
    </location>
</feature>
<comment type="subcellular location">
    <subcellularLocation>
        <location evidence="1">Secreted</location>
    </subcellularLocation>
</comment>
<dbReference type="PANTHER" id="PTHR10078">
    <property type="entry name" value="INTERLEUKIN-1 FAMILY MEMBER"/>
    <property type="match status" value="1"/>
</dbReference>